<protein>
    <recommendedName>
        <fullName evidence="3">OmpR/PhoB-type domain-containing protein</fullName>
    </recommendedName>
</protein>
<evidence type="ECO:0000313" key="5">
    <source>
        <dbReference type="Proteomes" id="UP000186040"/>
    </source>
</evidence>
<feature type="DNA-binding region" description="OmpR/PhoB-type" evidence="2">
    <location>
        <begin position="64"/>
        <end position="162"/>
    </location>
</feature>
<dbReference type="GO" id="GO:0003677">
    <property type="term" value="F:DNA binding"/>
    <property type="evidence" value="ECO:0007669"/>
    <property type="project" value="UniProtKB-UniRule"/>
</dbReference>
<dbReference type="InterPro" id="IPR016032">
    <property type="entry name" value="Sig_transdc_resp-reg_C-effctor"/>
</dbReference>
<dbReference type="Proteomes" id="UP000186040">
    <property type="component" value="Unassembled WGS sequence"/>
</dbReference>
<dbReference type="Pfam" id="PF00486">
    <property type="entry name" value="Trans_reg_C"/>
    <property type="match status" value="1"/>
</dbReference>
<sequence>METGEVMERVDTPLVLCVGTSAEQLAAVAAATGGRAAVLYLPDQRALRDALDAALAPPPLPAAHRVVECAGLRLDTGTRAASWLGVALALSAREFDLLVALAGEVGRVWTFAELTTHVWGRPYVGDAQAVVSAVKRLRRQLRALPDELAVESVRGVGYRLRVPAGSH</sequence>
<dbReference type="InterPro" id="IPR036388">
    <property type="entry name" value="WH-like_DNA-bd_sf"/>
</dbReference>
<accession>A0A1Q9LI77</accession>
<evidence type="ECO:0000259" key="3">
    <source>
        <dbReference type="PROSITE" id="PS51755"/>
    </source>
</evidence>
<evidence type="ECO:0000256" key="2">
    <source>
        <dbReference type="PROSITE-ProRule" id="PRU01091"/>
    </source>
</evidence>
<dbReference type="PROSITE" id="PS51755">
    <property type="entry name" value="OMPR_PHOB"/>
    <property type="match status" value="1"/>
</dbReference>
<keyword evidence="5" id="KW-1185">Reference proteome</keyword>
<evidence type="ECO:0000313" key="4">
    <source>
        <dbReference type="EMBL" id="OLR91723.1"/>
    </source>
</evidence>
<dbReference type="GO" id="GO:0006355">
    <property type="term" value="P:regulation of DNA-templated transcription"/>
    <property type="evidence" value="ECO:0007669"/>
    <property type="project" value="InterPro"/>
</dbReference>
<dbReference type="EMBL" id="MKQR01000020">
    <property type="protein sequence ID" value="OLR91723.1"/>
    <property type="molecule type" value="Genomic_DNA"/>
</dbReference>
<dbReference type="RefSeq" id="WP_075976564.1">
    <property type="nucleotide sequence ID" value="NZ_MKQR01000020.1"/>
</dbReference>
<evidence type="ECO:0000256" key="1">
    <source>
        <dbReference type="ARBA" id="ARBA00023125"/>
    </source>
</evidence>
<reference evidence="4 5" key="1">
    <citation type="submission" date="2016-10" db="EMBL/GenBank/DDBJ databases">
        <title>The Draft Genome Sequence of Actinokineospora bangkokensis 44EHWT reveals the biosynthetic pathway of antifungal compounds Thailandins with unusual extender unit butylmalonyl-CoA.</title>
        <authorList>
            <person name="Greule A."/>
            <person name="Intra B."/>
            <person name="Flemming S."/>
            <person name="Rommel M.G."/>
            <person name="Panbangred W."/>
            <person name="Bechthold A."/>
        </authorList>
    </citation>
    <scope>NUCLEOTIDE SEQUENCE [LARGE SCALE GENOMIC DNA]</scope>
    <source>
        <strain evidence="4 5">44EHW</strain>
    </source>
</reference>
<dbReference type="GO" id="GO:0000160">
    <property type="term" value="P:phosphorelay signal transduction system"/>
    <property type="evidence" value="ECO:0007669"/>
    <property type="project" value="InterPro"/>
</dbReference>
<dbReference type="STRING" id="1193682.BJP25_25285"/>
<name>A0A1Q9LI77_9PSEU</name>
<keyword evidence="1 2" id="KW-0238">DNA-binding</keyword>
<dbReference type="InterPro" id="IPR001867">
    <property type="entry name" value="OmpR/PhoB-type_DNA-bd"/>
</dbReference>
<dbReference type="Gene3D" id="1.10.10.10">
    <property type="entry name" value="Winged helix-like DNA-binding domain superfamily/Winged helix DNA-binding domain"/>
    <property type="match status" value="1"/>
</dbReference>
<dbReference type="SMART" id="SM00862">
    <property type="entry name" value="Trans_reg_C"/>
    <property type="match status" value="1"/>
</dbReference>
<proteinExistence type="predicted"/>
<dbReference type="CDD" id="cd00383">
    <property type="entry name" value="trans_reg_C"/>
    <property type="match status" value="1"/>
</dbReference>
<dbReference type="AlphaFoldDB" id="A0A1Q9LI77"/>
<dbReference type="SUPFAM" id="SSF46894">
    <property type="entry name" value="C-terminal effector domain of the bipartite response regulators"/>
    <property type="match status" value="1"/>
</dbReference>
<comment type="caution">
    <text evidence="4">The sequence shown here is derived from an EMBL/GenBank/DDBJ whole genome shotgun (WGS) entry which is preliminary data.</text>
</comment>
<feature type="domain" description="OmpR/PhoB-type" evidence="3">
    <location>
        <begin position="64"/>
        <end position="162"/>
    </location>
</feature>
<gene>
    <name evidence="4" type="ORF">BJP25_25285</name>
</gene>
<organism evidence="4 5">
    <name type="scientific">Actinokineospora bangkokensis</name>
    <dbReference type="NCBI Taxonomy" id="1193682"/>
    <lineage>
        <taxon>Bacteria</taxon>
        <taxon>Bacillati</taxon>
        <taxon>Actinomycetota</taxon>
        <taxon>Actinomycetes</taxon>
        <taxon>Pseudonocardiales</taxon>
        <taxon>Pseudonocardiaceae</taxon>
        <taxon>Actinokineospora</taxon>
    </lineage>
</organism>